<comment type="similarity">
    <text evidence="1 6 7">Belongs to the bacterial ribosomal protein bL21 family.</text>
</comment>
<dbReference type="AlphaFoldDB" id="A0A932R167"/>
<dbReference type="SUPFAM" id="SSF141091">
    <property type="entry name" value="L21p-like"/>
    <property type="match status" value="1"/>
</dbReference>
<dbReference type="InterPro" id="IPR036164">
    <property type="entry name" value="bL21-like_sf"/>
</dbReference>
<dbReference type="PROSITE" id="PS01169">
    <property type="entry name" value="RIBOSOMAL_L21"/>
    <property type="match status" value="1"/>
</dbReference>
<dbReference type="GO" id="GO:0005840">
    <property type="term" value="C:ribosome"/>
    <property type="evidence" value="ECO:0007669"/>
    <property type="project" value="UniProtKB-KW"/>
</dbReference>
<dbReference type="GO" id="GO:0003735">
    <property type="term" value="F:structural constituent of ribosome"/>
    <property type="evidence" value="ECO:0007669"/>
    <property type="project" value="InterPro"/>
</dbReference>
<keyword evidence="2 6" id="KW-0699">rRNA-binding</keyword>
<name>A0A932R167_9BACT</name>
<keyword evidence="3 6" id="KW-0694">RNA-binding</keyword>
<dbReference type="Pfam" id="PF00829">
    <property type="entry name" value="Ribosomal_L21p"/>
    <property type="match status" value="1"/>
</dbReference>
<proteinExistence type="inferred from homology"/>
<evidence type="ECO:0000313" key="9">
    <source>
        <dbReference type="Proteomes" id="UP000753196"/>
    </source>
</evidence>
<keyword evidence="4 6" id="KW-0689">Ribosomal protein</keyword>
<evidence type="ECO:0000256" key="1">
    <source>
        <dbReference type="ARBA" id="ARBA00008563"/>
    </source>
</evidence>
<dbReference type="Proteomes" id="UP000753196">
    <property type="component" value="Unassembled WGS sequence"/>
</dbReference>
<dbReference type="EMBL" id="JACQCR010000004">
    <property type="protein sequence ID" value="MBI3630756.1"/>
    <property type="molecule type" value="Genomic_DNA"/>
</dbReference>
<keyword evidence="5 6" id="KW-0687">Ribonucleoprotein</keyword>
<dbReference type="InterPro" id="IPR001787">
    <property type="entry name" value="Ribosomal_bL21"/>
</dbReference>
<sequence>MQFAVIKTGGKQYIVGPGTKLRVEKLNAPENGEVVFDEVLLVVDGDAVQIGMPLVSGAGVQARVTGHGRAKKVMVFKYHPKTRYRKKKGHRQPYTEILVEKISTRPS</sequence>
<dbReference type="GO" id="GO:0005737">
    <property type="term" value="C:cytoplasm"/>
    <property type="evidence" value="ECO:0007669"/>
    <property type="project" value="UniProtKB-ARBA"/>
</dbReference>
<evidence type="ECO:0000313" key="8">
    <source>
        <dbReference type="EMBL" id="MBI3630756.1"/>
    </source>
</evidence>
<dbReference type="NCBIfam" id="TIGR00061">
    <property type="entry name" value="L21"/>
    <property type="match status" value="1"/>
</dbReference>
<gene>
    <name evidence="6 8" type="primary">rplU</name>
    <name evidence="8" type="ORF">HY221_00225</name>
</gene>
<evidence type="ECO:0000256" key="4">
    <source>
        <dbReference type="ARBA" id="ARBA00022980"/>
    </source>
</evidence>
<accession>A0A932R167</accession>
<dbReference type="PANTHER" id="PTHR21349">
    <property type="entry name" value="50S RIBOSOMAL PROTEIN L21"/>
    <property type="match status" value="1"/>
</dbReference>
<dbReference type="GO" id="GO:0019843">
    <property type="term" value="F:rRNA binding"/>
    <property type="evidence" value="ECO:0007669"/>
    <property type="project" value="UniProtKB-UniRule"/>
</dbReference>
<organism evidence="8 9">
    <name type="scientific">Candidatus Sungiibacteriota bacterium</name>
    <dbReference type="NCBI Taxonomy" id="2750080"/>
    <lineage>
        <taxon>Bacteria</taxon>
        <taxon>Candidatus Sungiibacteriota</taxon>
    </lineage>
</organism>
<evidence type="ECO:0000256" key="3">
    <source>
        <dbReference type="ARBA" id="ARBA00022884"/>
    </source>
</evidence>
<reference evidence="8" key="1">
    <citation type="submission" date="2020-07" db="EMBL/GenBank/DDBJ databases">
        <title>Huge and variable diversity of episymbiotic CPR bacteria and DPANN archaea in groundwater ecosystems.</title>
        <authorList>
            <person name="He C.Y."/>
            <person name="Keren R."/>
            <person name="Whittaker M."/>
            <person name="Farag I.F."/>
            <person name="Doudna J."/>
            <person name="Cate J.H.D."/>
            <person name="Banfield J.F."/>
        </authorList>
    </citation>
    <scope>NUCLEOTIDE SEQUENCE</scope>
    <source>
        <strain evidence="8">NC_groundwater_973_Pr1_S-0.2um_54_13</strain>
    </source>
</reference>
<dbReference type="GO" id="GO:0006412">
    <property type="term" value="P:translation"/>
    <property type="evidence" value="ECO:0007669"/>
    <property type="project" value="UniProtKB-UniRule"/>
</dbReference>
<evidence type="ECO:0000256" key="2">
    <source>
        <dbReference type="ARBA" id="ARBA00022730"/>
    </source>
</evidence>
<comment type="function">
    <text evidence="6 7">This protein binds to 23S rRNA in the presence of protein L20.</text>
</comment>
<comment type="caution">
    <text evidence="8">The sequence shown here is derived from an EMBL/GenBank/DDBJ whole genome shotgun (WGS) entry which is preliminary data.</text>
</comment>
<dbReference type="HAMAP" id="MF_01363">
    <property type="entry name" value="Ribosomal_bL21"/>
    <property type="match status" value="1"/>
</dbReference>
<evidence type="ECO:0000256" key="6">
    <source>
        <dbReference type="HAMAP-Rule" id="MF_01363"/>
    </source>
</evidence>
<protein>
    <recommendedName>
        <fullName evidence="6">Large ribosomal subunit protein bL21</fullName>
    </recommendedName>
</protein>
<dbReference type="GO" id="GO:1990904">
    <property type="term" value="C:ribonucleoprotein complex"/>
    <property type="evidence" value="ECO:0007669"/>
    <property type="project" value="UniProtKB-KW"/>
</dbReference>
<evidence type="ECO:0000256" key="7">
    <source>
        <dbReference type="RuleBase" id="RU000562"/>
    </source>
</evidence>
<dbReference type="InterPro" id="IPR028909">
    <property type="entry name" value="bL21-like"/>
</dbReference>
<comment type="subunit">
    <text evidence="6">Part of the 50S ribosomal subunit. Contacts protein L20.</text>
</comment>
<dbReference type="PANTHER" id="PTHR21349:SF0">
    <property type="entry name" value="LARGE RIBOSOMAL SUBUNIT PROTEIN BL21M"/>
    <property type="match status" value="1"/>
</dbReference>
<evidence type="ECO:0000256" key="5">
    <source>
        <dbReference type="ARBA" id="ARBA00023274"/>
    </source>
</evidence>
<dbReference type="InterPro" id="IPR018258">
    <property type="entry name" value="Ribosomal_bL21_CS"/>
</dbReference>